<evidence type="ECO:0000256" key="9">
    <source>
        <dbReference type="ARBA" id="ARBA00023204"/>
    </source>
</evidence>
<evidence type="ECO:0000256" key="8">
    <source>
        <dbReference type="ARBA" id="ARBA00022842"/>
    </source>
</evidence>
<evidence type="ECO:0000256" key="15">
    <source>
        <dbReference type="ARBA" id="ARBA00041979"/>
    </source>
</evidence>
<evidence type="ECO:0000256" key="17">
    <source>
        <dbReference type="RuleBase" id="RU003476"/>
    </source>
</evidence>
<evidence type="ECO:0000256" key="5">
    <source>
        <dbReference type="ARBA" id="ARBA00022723"/>
    </source>
</evidence>
<evidence type="ECO:0000256" key="11">
    <source>
        <dbReference type="ARBA" id="ARBA00036904"/>
    </source>
</evidence>
<dbReference type="Gene3D" id="3.20.20.70">
    <property type="entry name" value="Aldolase class I"/>
    <property type="match status" value="1"/>
</dbReference>
<dbReference type="EC" id="3.6.1.55" evidence="12"/>
<dbReference type="CDD" id="cd03425">
    <property type="entry name" value="NUDIX_MutT_NudA_like"/>
    <property type="match status" value="1"/>
</dbReference>
<evidence type="ECO:0000256" key="14">
    <source>
        <dbReference type="ARBA" id="ARBA00041592"/>
    </source>
</evidence>
<dbReference type="InterPro" id="IPR020084">
    <property type="entry name" value="NUDIX_hydrolase_CS"/>
</dbReference>
<dbReference type="Proteomes" id="UP000620046">
    <property type="component" value="Unassembled WGS sequence"/>
</dbReference>
<dbReference type="InterPro" id="IPR047127">
    <property type="entry name" value="MutT-like"/>
</dbReference>
<feature type="domain" description="Nudix hydrolase" evidence="18">
    <location>
        <begin position="8"/>
        <end position="135"/>
    </location>
</feature>
<dbReference type="InterPro" id="IPR022998">
    <property type="entry name" value="ThiamineP_synth_TenI"/>
</dbReference>
<evidence type="ECO:0000313" key="19">
    <source>
        <dbReference type="EMBL" id="GGA33970.1"/>
    </source>
</evidence>
<evidence type="ECO:0000256" key="13">
    <source>
        <dbReference type="ARBA" id="ARBA00040794"/>
    </source>
</evidence>
<keyword evidence="5" id="KW-0479">Metal-binding</keyword>
<evidence type="ECO:0000256" key="6">
    <source>
        <dbReference type="ARBA" id="ARBA00022763"/>
    </source>
</evidence>
<organism evidence="19 20">
    <name type="scientific">Dyella nitratireducens</name>
    <dbReference type="NCBI Taxonomy" id="1849580"/>
    <lineage>
        <taxon>Bacteria</taxon>
        <taxon>Pseudomonadati</taxon>
        <taxon>Pseudomonadota</taxon>
        <taxon>Gammaproteobacteria</taxon>
        <taxon>Lysobacterales</taxon>
        <taxon>Rhodanobacteraceae</taxon>
        <taxon>Dyella</taxon>
    </lineage>
</organism>
<proteinExistence type="inferred from homology"/>
<sequence length="320" mass="34842">MSDTSGNMLHVMAGVLCDTQGRVLLAQRPAGKHLAGFWEFPGGKLEPGEAPRLALVRELREELGVLIKPQDGVPLVRIPWHYGERGLLLDAWQFTHWQGTPAPLEGQALRWQLPWEVDLATLAPADRPILQALRLPVIYAITPADVPPEHADMWYVRIAEAMERGVRLIQLRFPLWPIEHVRALAARLQPLALHHQANLLLNRDIDGARQLGAGIGVHLKSAQLDELLERPLPWSQLISASCHDAAQLCVSVHLADVATLSPVGPTASHPGTPALGWSRFQALAQATPLPVYALGGMAPALADEARKHGAQGVAGIGSFW</sequence>
<comment type="similarity">
    <text evidence="2 17">Belongs to the Nudix hydrolase family.</text>
</comment>
<evidence type="ECO:0000256" key="7">
    <source>
        <dbReference type="ARBA" id="ARBA00022801"/>
    </source>
</evidence>
<dbReference type="PROSITE" id="PS51462">
    <property type="entry name" value="NUDIX"/>
    <property type="match status" value="1"/>
</dbReference>
<dbReference type="InterPro" id="IPR015797">
    <property type="entry name" value="NUDIX_hydrolase-like_dom_sf"/>
</dbReference>
<evidence type="ECO:0000256" key="16">
    <source>
        <dbReference type="ARBA" id="ARBA00042798"/>
    </source>
</evidence>
<dbReference type="CDD" id="cd00564">
    <property type="entry name" value="TMP_TenI"/>
    <property type="match status" value="1"/>
</dbReference>
<keyword evidence="20" id="KW-1185">Reference proteome</keyword>
<keyword evidence="7 17" id="KW-0378">Hydrolase</keyword>
<dbReference type="PRINTS" id="PR00502">
    <property type="entry name" value="NUDIXFAMILY"/>
</dbReference>
<dbReference type="InterPro" id="IPR013785">
    <property type="entry name" value="Aldolase_TIM"/>
</dbReference>
<dbReference type="InterPro" id="IPR020476">
    <property type="entry name" value="Nudix_hydrolase"/>
</dbReference>
<dbReference type="EMBL" id="BMJA01000002">
    <property type="protein sequence ID" value="GGA33970.1"/>
    <property type="molecule type" value="Genomic_DNA"/>
</dbReference>
<dbReference type="NCBIfam" id="NF006530">
    <property type="entry name" value="PRK08999.1"/>
    <property type="match status" value="1"/>
</dbReference>
<evidence type="ECO:0000256" key="2">
    <source>
        <dbReference type="ARBA" id="ARBA00005582"/>
    </source>
</evidence>
<comment type="caution">
    <text evidence="19">The sequence shown here is derived from an EMBL/GenBank/DDBJ whole genome shotgun (WGS) entry which is preliminary data.</text>
</comment>
<dbReference type="RefSeq" id="WP_284358141.1">
    <property type="nucleotide sequence ID" value="NZ_BMJA01000002.1"/>
</dbReference>
<dbReference type="PANTHER" id="PTHR47707">
    <property type="entry name" value="8-OXO-DGTP DIPHOSPHATASE"/>
    <property type="match status" value="1"/>
</dbReference>
<evidence type="ECO:0000256" key="3">
    <source>
        <dbReference type="ARBA" id="ARBA00022457"/>
    </source>
</evidence>
<evidence type="ECO:0000313" key="20">
    <source>
        <dbReference type="Proteomes" id="UP000620046"/>
    </source>
</evidence>
<dbReference type="Gene3D" id="3.90.79.10">
    <property type="entry name" value="Nucleoside Triphosphate Pyrophosphohydrolase"/>
    <property type="match status" value="1"/>
</dbReference>
<evidence type="ECO:0000256" key="4">
    <source>
        <dbReference type="ARBA" id="ARBA00022705"/>
    </source>
</evidence>
<dbReference type="Pfam" id="PF02581">
    <property type="entry name" value="TMP-TENI"/>
    <property type="match status" value="1"/>
</dbReference>
<keyword evidence="3" id="KW-0515">Mutator protein</keyword>
<comment type="catalytic activity">
    <reaction evidence="10">
        <text>8-oxo-dGTP + H2O = 8-oxo-dGMP + diphosphate + H(+)</text>
        <dbReference type="Rhea" id="RHEA:31575"/>
        <dbReference type="ChEBI" id="CHEBI:15377"/>
        <dbReference type="ChEBI" id="CHEBI:15378"/>
        <dbReference type="ChEBI" id="CHEBI:33019"/>
        <dbReference type="ChEBI" id="CHEBI:63224"/>
        <dbReference type="ChEBI" id="CHEBI:77896"/>
        <dbReference type="EC" id="3.6.1.55"/>
    </reaction>
</comment>
<dbReference type="InterPro" id="IPR036206">
    <property type="entry name" value="ThiamineP_synth_sf"/>
</dbReference>
<dbReference type="SUPFAM" id="SSF51391">
    <property type="entry name" value="Thiamin phosphate synthase"/>
    <property type="match status" value="1"/>
</dbReference>
<evidence type="ECO:0000259" key="18">
    <source>
        <dbReference type="PROSITE" id="PS51462"/>
    </source>
</evidence>
<evidence type="ECO:0000256" key="12">
    <source>
        <dbReference type="ARBA" id="ARBA00038905"/>
    </source>
</evidence>
<gene>
    <name evidence="19" type="ORF">GCM10010981_23650</name>
</gene>
<accession>A0ABQ1FYJ1</accession>
<protein>
    <recommendedName>
        <fullName evidence="13">8-oxo-dGTP diphosphatase</fullName>
        <ecNumber evidence="12">3.6.1.55</ecNumber>
    </recommendedName>
    <alternativeName>
        <fullName evidence="16">7,8-dihydro-8-oxoguanine-triphosphatase</fullName>
    </alternativeName>
    <alternativeName>
        <fullName evidence="15">Mutator protein MutT</fullName>
    </alternativeName>
    <alternativeName>
        <fullName evidence="14">dGTP pyrophosphohydrolase</fullName>
    </alternativeName>
</protein>
<keyword evidence="6" id="KW-0227">DNA damage</keyword>
<comment type="cofactor">
    <cofactor evidence="1">
        <name>Mg(2+)</name>
        <dbReference type="ChEBI" id="CHEBI:18420"/>
    </cofactor>
</comment>
<evidence type="ECO:0000256" key="10">
    <source>
        <dbReference type="ARBA" id="ARBA00035861"/>
    </source>
</evidence>
<keyword evidence="4" id="KW-0235">DNA replication</keyword>
<dbReference type="PANTHER" id="PTHR47707:SF1">
    <property type="entry name" value="NUDIX HYDROLASE FAMILY PROTEIN"/>
    <property type="match status" value="1"/>
</dbReference>
<dbReference type="SUPFAM" id="SSF55811">
    <property type="entry name" value="Nudix"/>
    <property type="match status" value="1"/>
</dbReference>
<keyword evidence="8" id="KW-0460">Magnesium</keyword>
<evidence type="ECO:0000256" key="1">
    <source>
        <dbReference type="ARBA" id="ARBA00001946"/>
    </source>
</evidence>
<comment type="catalytic activity">
    <reaction evidence="11">
        <text>8-oxo-GTP + H2O = 8-oxo-GMP + diphosphate + H(+)</text>
        <dbReference type="Rhea" id="RHEA:67616"/>
        <dbReference type="ChEBI" id="CHEBI:15377"/>
        <dbReference type="ChEBI" id="CHEBI:15378"/>
        <dbReference type="ChEBI" id="CHEBI:33019"/>
        <dbReference type="ChEBI" id="CHEBI:143553"/>
        <dbReference type="ChEBI" id="CHEBI:145694"/>
    </reaction>
</comment>
<dbReference type="Pfam" id="PF00293">
    <property type="entry name" value="NUDIX"/>
    <property type="match status" value="1"/>
</dbReference>
<dbReference type="InterPro" id="IPR000086">
    <property type="entry name" value="NUDIX_hydrolase_dom"/>
</dbReference>
<name>A0ABQ1FYJ1_9GAMM</name>
<reference evidence="20" key="1">
    <citation type="journal article" date="2019" name="Int. J. Syst. Evol. Microbiol.">
        <title>The Global Catalogue of Microorganisms (GCM) 10K type strain sequencing project: providing services to taxonomists for standard genome sequencing and annotation.</title>
        <authorList>
            <consortium name="The Broad Institute Genomics Platform"/>
            <consortium name="The Broad Institute Genome Sequencing Center for Infectious Disease"/>
            <person name="Wu L."/>
            <person name="Ma J."/>
        </authorList>
    </citation>
    <scope>NUCLEOTIDE SEQUENCE [LARGE SCALE GENOMIC DNA]</scope>
    <source>
        <strain evidence="20">CGMCC 1.15439</strain>
    </source>
</reference>
<keyword evidence="9" id="KW-0234">DNA repair</keyword>
<dbReference type="PROSITE" id="PS00893">
    <property type="entry name" value="NUDIX_BOX"/>
    <property type="match status" value="1"/>
</dbReference>